<dbReference type="PANTHER" id="PTHR17985:SF8">
    <property type="entry name" value="TRANSPORT AND GOLGI ORGANIZATION PROTEIN 2 HOMOLOG"/>
    <property type="match status" value="1"/>
</dbReference>
<reference evidence="1 2" key="1">
    <citation type="journal article" date="2019" name="Nat. Commun.">
        <title>A new type of DNA phosphorothioation-based antiviral system in archaea.</title>
        <authorList>
            <person name="Xiong L."/>
            <person name="Liu S."/>
            <person name="Chen S."/>
            <person name="Xiao Y."/>
            <person name="Zhu B."/>
            <person name="Gao Y."/>
            <person name="Zhang Y."/>
            <person name="Chen B."/>
            <person name="Luo J."/>
            <person name="Deng Z."/>
            <person name="Chen X."/>
            <person name="Wang L."/>
            <person name="Chen S."/>
        </authorList>
    </citation>
    <scope>NUCLEOTIDE SEQUENCE [LARGE SCALE GENOMIC DNA]</scope>
    <source>
        <strain evidence="1 2">CBA1105</strain>
    </source>
</reference>
<dbReference type="GeneID" id="39847868"/>
<dbReference type="InterPro" id="IPR008551">
    <property type="entry name" value="TANGO2"/>
</dbReference>
<gene>
    <name evidence="1" type="ORF">DV733_08355</name>
</gene>
<evidence type="ECO:0000313" key="1">
    <source>
        <dbReference type="EMBL" id="QCC51256.1"/>
    </source>
</evidence>
<organism evidence="1 2">
    <name type="scientific">Halapricum salinum</name>
    <dbReference type="NCBI Taxonomy" id="1457250"/>
    <lineage>
        <taxon>Archaea</taxon>
        <taxon>Methanobacteriati</taxon>
        <taxon>Methanobacteriota</taxon>
        <taxon>Stenosarchaea group</taxon>
        <taxon>Halobacteria</taxon>
        <taxon>Halobacteriales</taxon>
        <taxon>Haloarculaceae</taxon>
        <taxon>Halapricum</taxon>
    </lineage>
</organism>
<dbReference type="KEGG" id="hsn:DV733_08355"/>
<accession>A0A4D6HDG3</accession>
<dbReference type="STRING" id="1457250.GCA_000755225_01234"/>
<keyword evidence="2" id="KW-1185">Reference proteome</keyword>
<dbReference type="RefSeq" id="WP_049995135.1">
    <property type="nucleotide sequence ID" value="NZ_CP031310.1"/>
</dbReference>
<protein>
    <recommendedName>
        <fullName evidence="3">NRDE family protein</fullName>
    </recommendedName>
</protein>
<dbReference type="Proteomes" id="UP000296706">
    <property type="component" value="Chromosome"/>
</dbReference>
<dbReference type="PANTHER" id="PTHR17985">
    <property type="entry name" value="SER/THR-RICH PROTEIN T10 IN DGCR REGION"/>
    <property type="match status" value="1"/>
</dbReference>
<dbReference type="AlphaFoldDB" id="A0A4D6HDG3"/>
<evidence type="ECO:0008006" key="3">
    <source>
        <dbReference type="Google" id="ProtNLM"/>
    </source>
</evidence>
<sequence length="249" mass="27476">MCTLVFAWQVFADASLVAAANRDEAFDRPSRPPETFGDGPRILAPRDEDAGGTWIGVNDQGVFVAITNRWTGQQRVGDRSRGLLVRECLEQGSAEEAVRYVERDLDERVYEGFNLAVADANSALFLEYDERVQIRNFDPGVHVVGNTGADGHYEIPEEPPRLRDAAERQAENVDRLQTVLQPEPGEDAAAWLDRAAGTIRDHEFGVCIHGDGFGTRSSSLVSISADGIEYRYADGPPCETDYSRVESDL</sequence>
<evidence type="ECO:0000313" key="2">
    <source>
        <dbReference type="Proteomes" id="UP000296706"/>
    </source>
</evidence>
<dbReference type="EMBL" id="CP031310">
    <property type="protein sequence ID" value="QCC51256.1"/>
    <property type="molecule type" value="Genomic_DNA"/>
</dbReference>
<dbReference type="OrthoDB" id="312503at2157"/>
<proteinExistence type="predicted"/>
<dbReference type="Pfam" id="PF05742">
    <property type="entry name" value="TANGO2"/>
    <property type="match status" value="1"/>
</dbReference>
<name>A0A4D6HDG3_9EURY</name>
<dbReference type="Gene3D" id="3.60.60.10">
    <property type="entry name" value="Penicillin V Acylase, Chain A"/>
    <property type="match status" value="1"/>
</dbReference>